<reference evidence="1 2" key="1">
    <citation type="journal article" date="2013" name="Genome Announc.">
        <title>Draft Genome Sequence of Streptomyces viridochromogenes Strain Tu57, Producer of Avilamycin.</title>
        <authorList>
            <person name="Gruning B.A."/>
            <person name="Erxleben A."/>
            <person name="Hahnlein A."/>
            <person name="Gunther S."/>
        </authorList>
    </citation>
    <scope>NUCLEOTIDE SEQUENCE [LARGE SCALE GENOMIC DNA]</scope>
    <source>
        <strain evidence="1 2">Tue57</strain>
    </source>
</reference>
<proteinExistence type="predicted"/>
<evidence type="ECO:0000313" key="1">
    <source>
        <dbReference type="EMBL" id="ELS51991.1"/>
    </source>
</evidence>
<name>L8P363_STRVR</name>
<dbReference type="AlphaFoldDB" id="L8P363"/>
<gene>
    <name evidence="1" type="ORF">STVIR_7063</name>
</gene>
<protein>
    <submittedName>
        <fullName evidence="1">Uncharacterized protein</fullName>
    </submittedName>
</protein>
<dbReference type="Proteomes" id="UP000011205">
    <property type="component" value="Unassembled WGS sequence"/>
</dbReference>
<sequence>MRLGSTAPRAALQLRLSDHHSTPYAFDPKEKVGY</sequence>
<comment type="caution">
    <text evidence="1">The sequence shown here is derived from an EMBL/GenBank/DDBJ whole genome shotgun (WGS) entry which is preliminary data.</text>
</comment>
<evidence type="ECO:0000313" key="2">
    <source>
        <dbReference type="Proteomes" id="UP000011205"/>
    </source>
</evidence>
<accession>L8P363</accession>
<dbReference type="EMBL" id="AMLP01000222">
    <property type="protein sequence ID" value="ELS51991.1"/>
    <property type="molecule type" value="Genomic_DNA"/>
</dbReference>
<organism evidence="1 2">
    <name type="scientific">Streptomyces viridochromogenes Tue57</name>
    <dbReference type="NCBI Taxonomy" id="1160705"/>
    <lineage>
        <taxon>Bacteria</taxon>
        <taxon>Bacillati</taxon>
        <taxon>Actinomycetota</taxon>
        <taxon>Actinomycetes</taxon>
        <taxon>Kitasatosporales</taxon>
        <taxon>Streptomycetaceae</taxon>
        <taxon>Streptomyces</taxon>
    </lineage>
</organism>